<evidence type="ECO:0000313" key="7">
    <source>
        <dbReference type="Proteomes" id="UP000715965"/>
    </source>
</evidence>
<name>A0ABR9SA37_9BURK</name>
<evidence type="ECO:0000256" key="1">
    <source>
        <dbReference type="ARBA" id="ARBA00004117"/>
    </source>
</evidence>
<dbReference type="Proteomes" id="UP000715965">
    <property type="component" value="Unassembled WGS sequence"/>
</dbReference>
<keyword evidence="7" id="KW-1185">Reference proteome</keyword>
<evidence type="ECO:0000256" key="3">
    <source>
        <dbReference type="ARBA" id="ARBA00023143"/>
    </source>
</evidence>
<evidence type="ECO:0000256" key="5">
    <source>
        <dbReference type="NCBIfam" id="TIGR00205"/>
    </source>
</evidence>
<keyword evidence="6" id="KW-0282">Flagellum</keyword>
<dbReference type="PRINTS" id="PR01006">
    <property type="entry name" value="FLGHOOKFLIE"/>
</dbReference>
<dbReference type="PANTHER" id="PTHR34653:SF1">
    <property type="entry name" value="FLAGELLAR HOOK-BASAL BODY COMPLEX PROTEIN FLIE"/>
    <property type="match status" value="1"/>
</dbReference>
<dbReference type="PANTHER" id="PTHR34653">
    <property type="match status" value="1"/>
</dbReference>
<comment type="caution">
    <text evidence="6">The sequence shown here is derived from an EMBL/GenBank/DDBJ whole genome shotgun (WGS) entry which is preliminary data.</text>
</comment>
<dbReference type="HAMAP" id="MF_00724">
    <property type="entry name" value="FliE"/>
    <property type="match status" value="1"/>
</dbReference>
<evidence type="ECO:0000256" key="4">
    <source>
        <dbReference type="HAMAP-Rule" id="MF_00724"/>
    </source>
</evidence>
<dbReference type="EMBL" id="JADDOJ010000003">
    <property type="protein sequence ID" value="MBE7939210.1"/>
    <property type="molecule type" value="Genomic_DNA"/>
</dbReference>
<accession>A0ABR9SA37</accession>
<evidence type="ECO:0000256" key="2">
    <source>
        <dbReference type="ARBA" id="ARBA00009272"/>
    </source>
</evidence>
<gene>
    <name evidence="4 6" type="primary">fliE</name>
    <name evidence="6" type="ORF">IM725_01330</name>
</gene>
<dbReference type="Pfam" id="PF02049">
    <property type="entry name" value="FliE"/>
    <property type="match status" value="1"/>
</dbReference>
<protein>
    <recommendedName>
        <fullName evidence="4 5">Flagellar hook-basal body complex protein FliE</fullName>
    </recommendedName>
</protein>
<keyword evidence="3 4" id="KW-0975">Bacterial flagellum</keyword>
<proteinExistence type="inferred from homology"/>
<dbReference type="NCBIfam" id="TIGR00205">
    <property type="entry name" value="fliE"/>
    <property type="match status" value="1"/>
</dbReference>
<comment type="subcellular location">
    <subcellularLocation>
        <location evidence="1 4">Bacterial flagellum basal body</location>
    </subcellularLocation>
</comment>
<dbReference type="InterPro" id="IPR001624">
    <property type="entry name" value="FliE"/>
</dbReference>
<keyword evidence="6" id="KW-0966">Cell projection</keyword>
<evidence type="ECO:0000313" key="6">
    <source>
        <dbReference type="EMBL" id="MBE7939210.1"/>
    </source>
</evidence>
<organism evidence="6 7">
    <name type="scientific">Ramlibacter aquaticus</name>
    <dbReference type="NCBI Taxonomy" id="2780094"/>
    <lineage>
        <taxon>Bacteria</taxon>
        <taxon>Pseudomonadati</taxon>
        <taxon>Pseudomonadota</taxon>
        <taxon>Betaproteobacteria</taxon>
        <taxon>Burkholderiales</taxon>
        <taxon>Comamonadaceae</taxon>
        <taxon>Ramlibacter</taxon>
    </lineage>
</organism>
<comment type="similarity">
    <text evidence="2 4">Belongs to the FliE family.</text>
</comment>
<dbReference type="RefSeq" id="WP_193778762.1">
    <property type="nucleotide sequence ID" value="NZ_JADDOJ010000003.1"/>
</dbReference>
<reference evidence="6 7" key="1">
    <citation type="submission" date="2020-10" db="EMBL/GenBank/DDBJ databases">
        <title>Draft genome of Ramlibacter aquaticus LMG 30558.</title>
        <authorList>
            <person name="Props R."/>
        </authorList>
    </citation>
    <scope>NUCLEOTIDE SEQUENCE [LARGE SCALE GENOMIC DNA]</scope>
    <source>
        <strain evidence="6 7">LMG 30558</strain>
    </source>
</reference>
<sequence length="112" mass="11577">MAISSISTGLPSPLLDALKRNQAAQGGGLSVAPAAAGTQVSFSNALQQALQSVSSAQNQAGELAEAFQADPSKVSLEDAMVAMQKSQIGFQSALHVRNRLVSAYSDIMNMQV</sequence>
<keyword evidence="6" id="KW-0969">Cilium</keyword>